<organism evidence="2 3">
    <name type="scientific">Nonomuraea soli</name>
    <dbReference type="NCBI Taxonomy" id="1032476"/>
    <lineage>
        <taxon>Bacteria</taxon>
        <taxon>Bacillati</taxon>
        <taxon>Actinomycetota</taxon>
        <taxon>Actinomycetes</taxon>
        <taxon>Streptosporangiales</taxon>
        <taxon>Streptosporangiaceae</taxon>
        <taxon>Nonomuraea</taxon>
    </lineage>
</organism>
<feature type="transmembrane region" description="Helical" evidence="1">
    <location>
        <begin position="135"/>
        <end position="155"/>
    </location>
</feature>
<evidence type="ECO:0000256" key="1">
    <source>
        <dbReference type="SAM" id="Phobius"/>
    </source>
</evidence>
<keyword evidence="1" id="KW-0472">Membrane</keyword>
<reference evidence="2 3" key="1">
    <citation type="submission" date="2020-07" db="EMBL/GenBank/DDBJ databases">
        <title>Genomic Encyclopedia of Type Strains, Phase IV (KMG-IV): sequencing the most valuable type-strain genomes for metagenomic binning, comparative biology and taxonomic classification.</title>
        <authorList>
            <person name="Goeker M."/>
        </authorList>
    </citation>
    <scope>NUCLEOTIDE SEQUENCE [LARGE SCALE GENOMIC DNA]</scope>
    <source>
        <strain evidence="2 3">DSM 45533</strain>
    </source>
</reference>
<comment type="caution">
    <text evidence="2">The sequence shown here is derived from an EMBL/GenBank/DDBJ whole genome shotgun (WGS) entry which is preliminary data.</text>
</comment>
<gene>
    <name evidence="2" type="ORF">HNR30_001061</name>
</gene>
<evidence type="ECO:0000313" key="3">
    <source>
        <dbReference type="Proteomes" id="UP000530928"/>
    </source>
</evidence>
<keyword evidence="3" id="KW-1185">Reference proteome</keyword>
<keyword evidence="1" id="KW-1133">Transmembrane helix</keyword>
<feature type="transmembrane region" description="Helical" evidence="1">
    <location>
        <begin position="51"/>
        <end position="76"/>
    </location>
</feature>
<evidence type="ECO:0000313" key="2">
    <source>
        <dbReference type="EMBL" id="MBA2889726.1"/>
    </source>
</evidence>
<keyword evidence="1" id="KW-0812">Transmembrane</keyword>
<accession>A0A7W0CEP1</accession>
<evidence type="ECO:0008006" key="4">
    <source>
        <dbReference type="Google" id="ProtNLM"/>
    </source>
</evidence>
<sequence>MRRQVRAFAVTVGVLAALGAVAGLTWSWVAPRAPYLPTDRGLILADPTTQALIAADGWFAIITGVLGLACGMVAWWRGRETGLAVVLGLAAGGVLASFVTYWVGTRFTVGAATVAAAAPGLDVVGGLDLTTQSVLVSWAFMALAVYAAIEGVLLYRRSPLRQPYGAQPYNGGIARLPE</sequence>
<proteinExistence type="predicted"/>
<dbReference type="Proteomes" id="UP000530928">
    <property type="component" value="Unassembled WGS sequence"/>
</dbReference>
<dbReference type="EMBL" id="JACDUR010000001">
    <property type="protein sequence ID" value="MBA2889726.1"/>
    <property type="molecule type" value="Genomic_DNA"/>
</dbReference>
<name>A0A7W0CEP1_9ACTN</name>
<feature type="transmembrane region" description="Helical" evidence="1">
    <location>
        <begin position="83"/>
        <end position="103"/>
    </location>
</feature>
<protein>
    <recommendedName>
        <fullName evidence="4">DUF2567 domain-containing protein</fullName>
    </recommendedName>
</protein>
<dbReference type="AlphaFoldDB" id="A0A7W0CEP1"/>
<dbReference type="RefSeq" id="WP_246377158.1">
    <property type="nucleotide sequence ID" value="NZ_BAABAM010000001.1"/>
</dbReference>